<name>A0ABQ8E5C3_BRANA</name>
<dbReference type="PANTHER" id="PTHR33912:SF3">
    <property type="entry name" value="OS01G0939400 PROTEIN"/>
    <property type="match status" value="1"/>
</dbReference>
<feature type="region of interest" description="Disordered" evidence="1">
    <location>
        <begin position="1"/>
        <end position="77"/>
    </location>
</feature>
<organism evidence="2 3">
    <name type="scientific">Brassica napus</name>
    <name type="common">Rape</name>
    <dbReference type="NCBI Taxonomy" id="3708"/>
    <lineage>
        <taxon>Eukaryota</taxon>
        <taxon>Viridiplantae</taxon>
        <taxon>Streptophyta</taxon>
        <taxon>Embryophyta</taxon>
        <taxon>Tracheophyta</taxon>
        <taxon>Spermatophyta</taxon>
        <taxon>Magnoliopsida</taxon>
        <taxon>eudicotyledons</taxon>
        <taxon>Gunneridae</taxon>
        <taxon>Pentapetalae</taxon>
        <taxon>rosids</taxon>
        <taxon>malvids</taxon>
        <taxon>Brassicales</taxon>
        <taxon>Brassicaceae</taxon>
        <taxon>Brassiceae</taxon>
        <taxon>Brassica</taxon>
    </lineage>
</organism>
<dbReference type="Proteomes" id="UP000824890">
    <property type="component" value="Unassembled WGS sequence"/>
</dbReference>
<dbReference type="EMBL" id="JAGKQM010000002">
    <property type="protein sequence ID" value="KAH0936844.1"/>
    <property type="molecule type" value="Genomic_DNA"/>
</dbReference>
<feature type="non-terminal residue" evidence="2">
    <location>
        <position position="1"/>
    </location>
</feature>
<evidence type="ECO:0000313" key="2">
    <source>
        <dbReference type="EMBL" id="KAH0936844.1"/>
    </source>
</evidence>
<gene>
    <name evidence="2" type="ORF">HID58_004305</name>
</gene>
<comment type="caution">
    <text evidence="2">The sequence shown here is derived from an EMBL/GenBank/DDBJ whole genome shotgun (WGS) entry which is preliminary data.</text>
</comment>
<keyword evidence="3" id="KW-1185">Reference proteome</keyword>
<dbReference type="PANTHER" id="PTHR33912">
    <property type="entry name" value="OS01G0939400 PROTEIN"/>
    <property type="match status" value="1"/>
</dbReference>
<feature type="region of interest" description="Disordered" evidence="1">
    <location>
        <begin position="105"/>
        <end position="176"/>
    </location>
</feature>
<accession>A0ABQ8E5C3</accession>
<protein>
    <submittedName>
        <fullName evidence="2">Uncharacterized protein</fullName>
    </submittedName>
</protein>
<proteinExistence type="predicted"/>
<evidence type="ECO:0000313" key="3">
    <source>
        <dbReference type="Proteomes" id="UP000824890"/>
    </source>
</evidence>
<feature type="compositionally biased region" description="Acidic residues" evidence="1">
    <location>
        <begin position="25"/>
        <end position="35"/>
    </location>
</feature>
<evidence type="ECO:0000256" key="1">
    <source>
        <dbReference type="SAM" id="MobiDB-lite"/>
    </source>
</evidence>
<dbReference type="InterPro" id="IPR040381">
    <property type="entry name" value="At4g14450-like"/>
</dbReference>
<reference evidence="2 3" key="1">
    <citation type="submission" date="2021-05" db="EMBL/GenBank/DDBJ databases">
        <title>Genome Assembly of Synthetic Allotetraploid Brassica napus Reveals Homoeologous Exchanges between Subgenomes.</title>
        <authorList>
            <person name="Davis J.T."/>
        </authorList>
    </citation>
    <scope>NUCLEOTIDE SEQUENCE [LARGE SCALE GENOMIC DNA]</scope>
    <source>
        <strain evidence="3">cv. Da-Ae</strain>
        <tissue evidence="2">Seedling</tissue>
    </source>
</reference>
<sequence>VLEAQARLKRHRFEQGVKEGMSLVDYDDSSSDDDVLPAAVHKAALPQPPQQKPSPSKSRRSLNKKEESEGLPQLPDALLLLESPTVTHVSGGGDHASVVAAAMRKRDLNGNSSSLPRRPKVPRGALPHSKNIVETSGNLLVPPQLKGRSNVATEDMSRLFVKKRQESSKATSPNQD</sequence>